<dbReference type="AlphaFoldDB" id="A0A6P1D7C2"/>
<reference evidence="1 2" key="1">
    <citation type="submission" date="2020-01" db="EMBL/GenBank/DDBJ databases">
        <title>Genetics and antimicrobial susceptibilities of Nocardia species isolated from the soil; a comparison with species isolated from humans.</title>
        <authorList>
            <person name="Carrasco G."/>
            <person name="Monzon S."/>
            <person name="Sansegundo M."/>
            <person name="Garcia E."/>
            <person name="Garrido N."/>
            <person name="Medina M.J."/>
            <person name="Villalon P."/>
            <person name="Ramirez-Arocha A.C."/>
            <person name="Jimenez P."/>
            <person name="Cuesta I."/>
            <person name="Valdezate S."/>
        </authorList>
    </citation>
    <scope>NUCLEOTIDE SEQUENCE [LARGE SCALE GENOMIC DNA]</scope>
    <source>
        <strain evidence="1 2">CNM20110639</strain>
    </source>
</reference>
<accession>A0A6P1D7C2</accession>
<comment type="caution">
    <text evidence="1">The sequence shown here is derived from an EMBL/GenBank/DDBJ whole genome shotgun (WGS) entry which is preliminary data.</text>
</comment>
<organism evidence="1 2">
    <name type="scientific">Nocardia cyriacigeorgica</name>
    <dbReference type="NCBI Taxonomy" id="135487"/>
    <lineage>
        <taxon>Bacteria</taxon>
        <taxon>Bacillati</taxon>
        <taxon>Actinomycetota</taxon>
        <taxon>Actinomycetes</taxon>
        <taxon>Mycobacteriales</taxon>
        <taxon>Nocardiaceae</taxon>
        <taxon>Nocardia</taxon>
    </lineage>
</organism>
<dbReference type="EMBL" id="JAAGUZ010000040">
    <property type="protein sequence ID" value="NEW45978.1"/>
    <property type="molecule type" value="Genomic_DNA"/>
</dbReference>
<evidence type="ECO:0000313" key="2">
    <source>
        <dbReference type="Proteomes" id="UP000468928"/>
    </source>
</evidence>
<protein>
    <submittedName>
        <fullName evidence="1">Uncharacterized protein</fullName>
    </submittedName>
</protein>
<gene>
    <name evidence="1" type="ORF">GV789_16205</name>
</gene>
<evidence type="ECO:0000313" key="1">
    <source>
        <dbReference type="EMBL" id="NEW45978.1"/>
    </source>
</evidence>
<proteinExistence type="predicted"/>
<sequence>MNAPNDTIDGTPVHFERGSINSTQKTLGLLDYAQSEGEAVTVSGVRAVRKSNSCTMDLYLGENEPRTVDIGADGPPPANQGRADTWADVVELTGSRGYPGLMRVAEAVVSAYKSA</sequence>
<name>A0A6P1D7C2_9NOCA</name>
<dbReference type="Proteomes" id="UP000468928">
    <property type="component" value="Unassembled WGS sequence"/>
</dbReference>
<dbReference type="RefSeq" id="WP_163829465.1">
    <property type="nucleotide sequence ID" value="NZ_JAAGUZ010000040.1"/>
</dbReference>